<evidence type="ECO:0000256" key="1">
    <source>
        <dbReference type="ARBA" id="ARBA00003234"/>
    </source>
</evidence>
<accession>A0A6V8PU12</accession>
<dbReference type="GO" id="GO:0005829">
    <property type="term" value="C:cytosol"/>
    <property type="evidence" value="ECO:0007669"/>
    <property type="project" value="TreeGrafter"/>
</dbReference>
<dbReference type="PANTHER" id="PTHR43020:SF2">
    <property type="entry name" value="MITOCHONDRIAL TRNA METHYLTHIOTRANSFERASE CDK5RAP1"/>
    <property type="match status" value="1"/>
</dbReference>
<comment type="function">
    <text evidence="1">Catalyzes the methylthiolation of N6-(dimethylallyl)adenosine (i(6)A), leading to the formation of 2-methylthio-N6-(dimethylallyl)adenosine (ms(2)i(6)A) at position 37 in tRNAs that read codons beginning with uridine.</text>
</comment>
<dbReference type="GO" id="GO:0051539">
    <property type="term" value="F:4 iron, 4 sulfur cluster binding"/>
    <property type="evidence" value="ECO:0007669"/>
    <property type="project" value="TreeGrafter"/>
</dbReference>
<proteinExistence type="predicted"/>
<protein>
    <recommendedName>
        <fullName evidence="2">tRNA-2-methylthio-N(6)-dimethylallyladenosine synthase</fullName>
        <ecNumber evidence="2">2.8.4.3</ecNumber>
    </recommendedName>
</protein>
<organism evidence="4 5">
    <name type="scientific">Candidatus Hakubella thermalkaliphila</name>
    <dbReference type="NCBI Taxonomy" id="2754717"/>
    <lineage>
        <taxon>Bacteria</taxon>
        <taxon>Bacillati</taxon>
        <taxon>Actinomycetota</taxon>
        <taxon>Actinomycetota incertae sedis</taxon>
        <taxon>Candidatus Hakubellales</taxon>
        <taxon>Candidatus Hakubellaceae</taxon>
        <taxon>Candidatus Hakubella</taxon>
    </lineage>
</organism>
<evidence type="ECO:0000313" key="4">
    <source>
        <dbReference type="EMBL" id="GFP36062.1"/>
    </source>
</evidence>
<evidence type="ECO:0000313" key="5">
    <source>
        <dbReference type="Proteomes" id="UP000576480"/>
    </source>
</evidence>
<dbReference type="InterPro" id="IPR002792">
    <property type="entry name" value="TRAM_dom"/>
</dbReference>
<dbReference type="GO" id="GO:0035597">
    <property type="term" value="F:tRNA-2-methylthio-N(6)-dimethylallyladenosine(37) synthase activity"/>
    <property type="evidence" value="ECO:0007669"/>
    <property type="project" value="UniProtKB-EC"/>
</dbReference>
<dbReference type="AlphaFoldDB" id="A0A6V8PU12"/>
<feature type="domain" description="TRAM" evidence="3">
    <location>
        <begin position="30"/>
        <end position="93"/>
    </location>
</feature>
<gene>
    <name evidence="4" type="ORF">HKBW3S43_01849</name>
</gene>
<dbReference type="PANTHER" id="PTHR43020">
    <property type="entry name" value="CDK5 REGULATORY SUBUNIT-ASSOCIATED PROTEIN 1"/>
    <property type="match status" value="1"/>
</dbReference>
<comment type="caution">
    <text evidence="4">The sequence shown here is derived from an EMBL/GenBank/DDBJ whole genome shotgun (WGS) entry which is preliminary data.</text>
</comment>
<sequence>MEGSINEEIKSQRLNEILRLQDDITLRKNKELIGTLQEVLIEGASKTDKGKLTGRTRTNKIVNFEGDESVIGRLISVEIVRAMRHSREGRLPSQSQ</sequence>
<name>A0A6V8PU12_9ACTN</name>
<reference evidence="4 5" key="1">
    <citation type="journal article" date="2020" name="Front. Microbiol.">
        <title>Single-cell genomics of novel Actinobacteria with the Wood-Ljungdahl pathway discovered in a serpentinizing system.</title>
        <authorList>
            <person name="Merino N."/>
            <person name="Kawai M."/>
            <person name="Boyd E.S."/>
            <person name="Colman D.R."/>
            <person name="McGlynn S.E."/>
            <person name="Nealson K.H."/>
            <person name="Kurokawa K."/>
            <person name="Hongoh Y."/>
        </authorList>
    </citation>
    <scope>NUCLEOTIDE SEQUENCE [LARGE SCALE GENOMIC DNA]</scope>
    <source>
        <strain evidence="4 5">S43</strain>
    </source>
</reference>
<dbReference type="PROSITE" id="PS50926">
    <property type="entry name" value="TRAM"/>
    <property type="match status" value="1"/>
</dbReference>
<dbReference type="Pfam" id="PF01938">
    <property type="entry name" value="TRAM"/>
    <property type="match status" value="1"/>
</dbReference>
<dbReference type="EC" id="2.8.4.3" evidence="2"/>
<dbReference type="RefSeq" id="WP_176230488.1">
    <property type="nucleotide sequence ID" value="NZ_BLSB01000381.1"/>
</dbReference>
<evidence type="ECO:0000259" key="3">
    <source>
        <dbReference type="PROSITE" id="PS50926"/>
    </source>
</evidence>
<evidence type="ECO:0000256" key="2">
    <source>
        <dbReference type="ARBA" id="ARBA00033765"/>
    </source>
</evidence>
<dbReference type="EMBL" id="BLSB01000381">
    <property type="protein sequence ID" value="GFP36062.1"/>
    <property type="molecule type" value="Genomic_DNA"/>
</dbReference>
<dbReference type="Proteomes" id="UP000576480">
    <property type="component" value="Unassembled WGS sequence"/>
</dbReference>